<comment type="caution">
    <text evidence="3">The sequence shown here is derived from an EMBL/GenBank/DDBJ whole genome shotgun (WGS) entry which is preliminary data.</text>
</comment>
<feature type="non-terminal residue" evidence="3">
    <location>
        <position position="139"/>
    </location>
</feature>
<organism evidence="3 4">
    <name type="scientific">Prorocentrum cordatum</name>
    <dbReference type="NCBI Taxonomy" id="2364126"/>
    <lineage>
        <taxon>Eukaryota</taxon>
        <taxon>Sar</taxon>
        <taxon>Alveolata</taxon>
        <taxon>Dinophyceae</taxon>
        <taxon>Prorocentrales</taxon>
        <taxon>Prorocentraceae</taxon>
        <taxon>Prorocentrum</taxon>
    </lineage>
</organism>
<dbReference type="Proteomes" id="UP001189429">
    <property type="component" value="Unassembled WGS sequence"/>
</dbReference>
<evidence type="ECO:0000259" key="2">
    <source>
        <dbReference type="PROSITE" id="PS50004"/>
    </source>
</evidence>
<name>A0ABN9QC54_9DINO</name>
<proteinExistence type="predicted"/>
<protein>
    <recommendedName>
        <fullName evidence="2">C2 domain-containing protein</fullName>
    </recommendedName>
</protein>
<dbReference type="EMBL" id="CAUYUJ010002813">
    <property type="protein sequence ID" value="CAK0802481.1"/>
    <property type="molecule type" value="Genomic_DNA"/>
</dbReference>
<dbReference type="Gene3D" id="2.60.40.150">
    <property type="entry name" value="C2 domain"/>
    <property type="match status" value="1"/>
</dbReference>
<evidence type="ECO:0000256" key="1">
    <source>
        <dbReference type="SAM" id="MobiDB-lite"/>
    </source>
</evidence>
<dbReference type="Pfam" id="PF00168">
    <property type="entry name" value="C2"/>
    <property type="match status" value="1"/>
</dbReference>
<accession>A0ABN9QC54</accession>
<sequence>RPRPGPPSFAERWWAARRRRTTRSPTPPTTTTSTTPVSFCVRVHALRAEGLSRMAPNALGVMAPTPASLPFCRCTVAGRTESTVTISYGENPEWGDAWVFPVKERDTRGEVLVEVFDAVERGEGAPGSSCVLLGSARRP</sequence>
<dbReference type="SUPFAM" id="SSF49562">
    <property type="entry name" value="C2 domain (Calcium/lipid-binding domain, CaLB)"/>
    <property type="match status" value="1"/>
</dbReference>
<dbReference type="PROSITE" id="PS50004">
    <property type="entry name" value="C2"/>
    <property type="match status" value="1"/>
</dbReference>
<feature type="non-terminal residue" evidence="3">
    <location>
        <position position="1"/>
    </location>
</feature>
<dbReference type="InterPro" id="IPR035892">
    <property type="entry name" value="C2_domain_sf"/>
</dbReference>
<gene>
    <name evidence="3" type="ORF">PCOR1329_LOCUS9994</name>
</gene>
<feature type="region of interest" description="Disordered" evidence="1">
    <location>
        <begin position="1"/>
        <end position="36"/>
    </location>
</feature>
<reference evidence="3" key="1">
    <citation type="submission" date="2023-10" db="EMBL/GenBank/DDBJ databases">
        <authorList>
            <person name="Chen Y."/>
            <person name="Shah S."/>
            <person name="Dougan E. K."/>
            <person name="Thang M."/>
            <person name="Chan C."/>
        </authorList>
    </citation>
    <scope>NUCLEOTIDE SEQUENCE [LARGE SCALE GENOMIC DNA]</scope>
</reference>
<feature type="domain" description="C2" evidence="2">
    <location>
        <begin position="22"/>
        <end position="139"/>
    </location>
</feature>
<dbReference type="InterPro" id="IPR000008">
    <property type="entry name" value="C2_dom"/>
</dbReference>
<keyword evidence="4" id="KW-1185">Reference proteome</keyword>
<dbReference type="CDD" id="cd00030">
    <property type="entry name" value="C2"/>
    <property type="match status" value="1"/>
</dbReference>
<evidence type="ECO:0000313" key="3">
    <source>
        <dbReference type="EMBL" id="CAK0802481.1"/>
    </source>
</evidence>
<evidence type="ECO:0000313" key="4">
    <source>
        <dbReference type="Proteomes" id="UP001189429"/>
    </source>
</evidence>